<dbReference type="PANTHER" id="PTHR43717">
    <property type="entry name" value="ANAEROBIC NITRIC OXIDE REDUCTASE FLAVORUBREDOXIN"/>
    <property type="match status" value="1"/>
</dbReference>
<dbReference type="PIRSF" id="PIRSF005243">
    <property type="entry name" value="ROO"/>
    <property type="match status" value="1"/>
</dbReference>
<reference evidence="3" key="1">
    <citation type="submission" date="2020-10" db="EMBL/GenBank/DDBJ databases">
        <authorList>
            <person name="Gilroy R."/>
        </authorList>
    </citation>
    <scope>NUCLEOTIDE SEQUENCE</scope>
    <source>
        <strain evidence="3">6919</strain>
    </source>
</reference>
<evidence type="ECO:0000259" key="2">
    <source>
        <dbReference type="PROSITE" id="PS50902"/>
    </source>
</evidence>
<dbReference type="GO" id="GO:0046872">
    <property type="term" value="F:metal ion binding"/>
    <property type="evidence" value="ECO:0007669"/>
    <property type="project" value="InterPro"/>
</dbReference>
<dbReference type="SUPFAM" id="SSF52218">
    <property type="entry name" value="Flavoproteins"/>
    <property type="match status" value="1"/>
</dbReference>
<dbReference type="InterPro" id="IPR001279">
    <property type="entry name" value="Metallo-B-lactamas"/>
</dbReference>
<comment type="similarity">
    <text evidence="1">In the N-terminal section; belongs to the zinc metallo-hydrolase group 3 family.</text>
</comment>
<dbReference type="PANTHER" id="PTHR43717:SF1">
    <property type="entry name" value="ANAEROBIC NITRIC OXIDE REDUCTASE FLAVORUBREDOXIN"/>
    <property type="match status" value="1"/>
</dbReference>
<dbReference type="CDD" id="cd07709">
    <property type="entry name" value="flavodiiron_proteins_MBL-fold"/>
    <property type="match status" value="1"/>
</dbReference>
<dbReference type="Gene3D" id="3.40.50.360">
    <property type="match status" value="1"/>
</dbReference>
<sequence>MISTEIVKGVHYIGVNDRTTTRFEGIWPLPYGVSYNSYLVCGSRKNAVIDGVEVSHCFKQIDKIKEINPEIKIDYLIINHMEPDHSGGVVALCREFPDMKVVGNAKTADMLKGYYGLDENVVVVADGDTMDLGGKTLHFHLTPMIHWPETMMTYLEEDKVLFAGDAFGCFGALNGGIVDKEMDTSLYYPEMTRYYSNIVAKYGLFVQKALAKFADVPVDYICSTHGPVWHDELKKVIGIYDRLSRGESEEGVVIAYASMYGNTEDMADVIARRLAVDGIRNIKVHNVSYSDESFILRDIYTYKGLIVLSPTYNGCAFPKIEALLSSLQLRAASGKVFACAGSFTWASAAVKRINAMVEKLKFTRVGDDVEMKQGMSGDVAEKCRILADKFAAELRK</sequence>
<dbReference type="Pfam" id="PF00258">
    <property type="entry name" value="Flavodoxin_1"/>
    <property type="match status" value="1"/>
</dbReference>
<feature type="domain" description="Flavodoxin-like" evidence="2">
    <location>
        <begin position="252"/>
        <end position="391"/>
    </location>
</feature>
<evidence type="ECO:0000313" key="3">
    <source>
        <dbReference type="EMBL" id="MBO8475420.1"/>
    </source>
</evidence>
<dbReference type="Pfam" id="PF19583">
    <property type="entry name" value="ODP"/>
    <property type="match status" value="1"/>
</dbReference>
<proteinExistence type="inferred from homology"/>
<dbReference type="Gene3D" id="3.60.15.10">
    <property type="entry name" value="Ribonuclease Z/Hydroxyacylglutathione hydrolase-like"/>
    <property type="match status" value="1"/>
</dbReference>
<dbReference type="GO" id="GO:0009055">
    <property type="term" value="F:electron transfer activity"/>
    <property type="evidence" value="ECO:0007669"/>
    <property type="project" value="InterPro"/>
</dbReference>
<dbReference type="InterPro" id="IPR036866">
    <property type="entry name" value="RibonucZ/Hydroxyglut_hydro"/>
</dbReference>
<dbReference type="SMART" id="SM00849">
    <property type="entry name" value="Lactamase_B"/>
    <property type="match status" value="1"/>
</dbReference>
<name>A0A9D9INC8_9BACT</name>
<dbReference type="AlphaFoldDB" id="A0A9D9INC8"/>
<reference evidence="3" key="2">
    <citation type="journal article" date="2021" name="PeerJ">
        <title>Extensive microbial diversity within the chicken gut microbiome revealed by metagenomics and culture.</title>
        <authorList>
            <person name="Gilroy R."/>
            <person name="Ravi A."/>
            <person name="Getino M."/>
            <person name="Pursley I."/>
            <person name="Horton D.L."/>
            <person name="Alikhan N.F."/>
            <person name="Baker D."/>
            <person name="Gharbi K."/>
            <person name="Hall N."/>
            <person name="Watson M."/>
            <person name="Adriaenssens E.M."/>
            <person name="Foster-Nyarko E."/>
            <person name="Jarju S."/>
            <person name="Secka A."/>
            <person name="Antonio M."/>
            <person name="Oren A."/>
            <person name="Chaudhuri R.R."/>
            <person name="La Ragione R."/>
            <person name="Hildebrand F."/>
            <person name="Pallen M.J."/>
        </authorList>
    </citation>
    <scope>NUCLEOTIDE SEQUENCE</scope>
    <source>
        <strain evidence="3">6919</strain>
    </source>
</reference>
<dbReference type="PROSITE" id="PS50902">
    <property type="entry name" value="FLAVODOXIN_LIKE"/>
    <property type="match status" value="1"/>
</dbReference>
<comment type="caution">
    <text evidence="3">The sequence shown here is derived from an EMBL/GenBank/DDBJ whole genome shotgun (WGS) entry which is preliminary data.</text>
</comment>
<organism evidence="3 4">
    <name type="scientific">Candidatus Limisoma faecipullorum</name>
    <dbReference type="NCBI Taxonomy" id="2840854"/>
    <lineage>
        <taxon>Bacteria</taxon>
        <taxon>Pseudomonadati</taxon>
        <taxon>Bacteroidota</taxon>
        <taxon>Bacteroidia</taxon>
        <taxon>Bacteroidales</taxon>
        <taxon>Candidatus Limisoma</taxon>
    </lineage>
</organism>
<dbReference type="EMBL" id="JADIMC010000007">
    <property type="protein sequence ID" value="MBO8475420.1"/>
    <property type="molecule type" value="Genomic_DNA"/>
</dbReference>
<dbReference type="InterPro" id="IPR045761">
    <property type="entry name" value="ODP_dom"/>
</dbReference>
<accession>A0A9D9INC8</accession>
<dbReference type="InterPro" id="IPR008254">
    <property type="entry name" value="Flavodoxin/NO_synth"/>
</dbReference>
<gene>
    <name evidence="3" type="ORF">IAB88_00320</name>
</gene>
<dbReference type="GO" id="GO:0010181">
    <property type="term" value="F:FMN binding"/>
    <property type="evidence" value="ECO:0007669"/>
    <property type="project" value="InterPro"/>
</dbReference>
<dbReference type="SUPFAM" id="SSF56281">
    <property type="entry name" value="Metallo-hydrolase/oxidoreductase"/>
    <property type="match status" value="1"/>
</dbReference>
<dbReference type="InterPro" id="IPR016440">
    <property type="entry name" value="Rubredoxin-O_OxRdtase"/>
</dbReference>
<evidence type="ECO:0000313" key="4">
    <source>
        <dbReference type="Proteomes" id="UP000823598"/>
    </source>
</evidence>
<protein>
    <submittedName>
        <fullName evidence="3">FprA family A-type flavoprotein</fullName>
    </submittedName>
</protein>
<dbReference type="InterPro" id="IPR029039">
    <property type="entry name" value="Flavoprotein-like_sf"/>
</dbReference>
<dbReference type="Proteomes" id="UP000823598">
    <property type="component" value="Unassembled WGS sequence"/>
</dbReference>
<evidence type="ECO:0000256" key="1">
    <source>
        <dbReference type="ARBA" id="ARBA00007121"/>
    </source>
</evidence>
<dbReference type="GO" id="GO:0016491">
    <property type="term" value="F:oxidoreductase activity"/>
    <property type="evidence" value="ECO:0007669"/>
    <property type="project" value="InterPro"/>
</dbReference>